<reference evidence="2 3" key="1">
    <citation type="submission" date="2019-07" db="EMBL/GenBank/DDBJ databases">
        <authorList>
            <person name="Huq M.A."/>
        </authorList>
    </citation>
    <scope>NUCLEOTIDE SEQUENCE [LARGE SCALE GENOMIC DNA]</scope>
    <source>
        <strain evidence="2 3">MAH-19</strain>
    </source>
</reference>
<evidence type="ECO:0000313" key="2">
    <source>
        <dbReference type="EMBL" id="TSJ39136.1"/>
    </source>
</evidence>
<dbReference type="Pfam" id="PF07995">
    <property type="entry name" value="GSDH"/>
    <property type="match status" value="1"/>
</dbReference>
<evidence type="ECO:0000313" key="3">
    <source>
        <dbReference type="Proteomes" id="UP000318733"/>
    </source>
</evidence>
<dbReference type="RefSeq" id="WP_144249174.1">
    <property type="nucleotide sequence ID" value="NZ_VLPK01000003.1"/>
</dbReference>
<proteinExistence type="predicted"/>
<dbReference type="OrthoDB" id="9770043at2"/>
<organism evidence="2 3">
    <name type="scientific">Mucilaginibacter corticis</name>
    <dbReference type="NCBI Taxonomy" id="2597670"/>
    <lineage>
        <taxon>Bacteria</taxon>
        <taxon>Pseudomonadati</taxon>
        <taxon>Bacteroidota</taxon>
        <taxon>Sphingobacteriia</taxon>
        <taxon>Sphingobacteriales</taxon>
        <taxon>Sphingobacteriaceae</taxon>
        <taxon>Mucilaginibacter</taxon>
    </lineage>
</organism>
<dbReference type="InterPro" id="IPR012938">
    <property type="entry name" value="Glc/Sorbosone_DH"/>
</dbReference>
<dbReference type="Gene3D" id="2.120.10.30">
    <property type="entry name" value="TolB, C-terminal domain"/>
    <property type="match status" value="1"/>
</dbReference>
<dbReference type="SUPFAM" id="SSF50952">
    <property type="entry name" value="Soluble quinoprotein glucose dehydrogenase"/>
    <property type="match status" value="1"/>
</dbReference>
<dbReference type="PANTHER" id="PTHR19328:SF75">
    <property type="entry name" value="ALDOSE SUGAR DEHYDROGENASE YLII"/>
    <property type="match status" value="1"/>
</dbReference>
<sequence length="409" mass="44712">MAKGFSNKLFIILLTGGVSILLLPSYVSKKIKVANADLPAPTLTLNVRQVVTDLQSPLDMAFPGNGDILVAEQTGKIRLIKDGKLTDAPLLDISSKLVKTMPVDVRGLMGFAIHPQFSSNRKIYVFYCAPATADKSDHKDVVAEYTLSSNSTQVDPDSGRILFTADEPGQGDNGGCLKFGPDGYLYIGMGDGGGGGDKHGLIGNGQNKNTLLGKILRINVNSDSTYTVPKDNPFAGKTDVRPEIWAYGLRNPWRFSFDKATKQMFTCDVGEGAWEETDIIEKGGNYGWRMVEGDHCFNPKEDCDFTGTIKPISEYDHKSGICVIGGYVYNGKQLPAIKGKYFFADWTGPIYYIEKTGAAWQRGKVELKNYPENLKITSWGEDPSGELYVITNGGTLLNDVKGAIYKIIK</sequence>
<name>A0A556MGU1_9SPHI</name>
<dbReference type="AlphaFoldDB" id="A0A556MGU1"/>
<evidence type="ECO:0000259" key="1">
    <source>
        <dbReference type="Pfam" id="PF07995"/>
    </source>
</evidence>
<comment type="caution">
    <text evidence="2">The sequence shown here is derived from an EMBL/GenBank/DDBJ whole genome shotgun (WGS) entry which is preliminary data.</text>
</comment>
<dbReference type="PANTHER" id="PTHR19328">
    <property type="entry name" value="HEDGEHOG-INTERACTING PROTEIN"/>
    <property type="match status" value="1"/>
</dbReference>
<dbReference type="InterPro" id="IPR011041">
    <property type="entry name" value="Quinoprot_gluc/sorb_DH_b-prop"/>
</dbReference>
<accession>A0A556MGU1</accession>
<keyword evidence="3" id="KW-1185">Reference proteome</keyword>
<dbReference type="EMBL" id="VLPK01000003">
    <property type="protein sequence ID" value="TSJ39136.1"/>
    <property type="molecule type" value="Genomic_DNA"/>
</dbReference>
<protein>
    <submittedName>
        <fullName evidence="2">PQQ-dependent sugar dehydrogenase</fullName>
    </submittedName>
</protein>
<dbReference type="InterPro" id="IPR011042">
    <property type="entry name" value="6-blade_b-propeller_TolB-like"/>
</dbReference>
<feature type="domain" description="Glucose/Sorbosone dehydrogenase" evidence="1">
    <location>
        <begin position="54"/>
        <end position="393"/>
    </location>
</feature>
<gene>
    <name evidence="2" type="ORF">FO440_15335</name>
</gene>
<dbReference type="Proteomes" id="UP000318733">
    <property type="component" value="Unassembled WGS sequence"/>
</dbReference>